<evidence type="ECO:0000256" key="1">
    <source>
        <dbReference type="ARBA" id="ARBA00005051"/>
    </source>
</evidence>
<sequence length="165" mass="17906">MNPVYIALGSNLAQPVRQLQSALVALAAHPSIQVAACSSFYRTAPVGYDEQPDFINAVALLQTDLPPPELLRVLQAAEEAAGRVRSFRNAPRTLDLDIIDYHGQVWDTPDLQLPHPRAAERGFVMVPLAEIAPQHRLPGRQQTAAELAAALAGQGVVKLDTTLFR</sequence>
<dbReference type="UniPathway" id="UPA00077">
    <property type="reaction ID" value="UER00155"/>
</dbReference>
<dbReference type="Proteomes" id="UP000514752">
    <property type="component" value="Chromosome"/>
</dbReference>
<dbReference type="GO" id="GO:0003848">
    <property type="term" value="F:2-amino-4-hydroxy-6-hydroxymethyldihydropteridine diphosphokinase activity"/>
    <property type="evidence" value="ECO:0007669"/>
    <property type="project" value="UniProtKB-EC"/>
</dbReference>
<dbReference type="EMBL" id="CP059567">
    <property type="protein sequence ID" value="QMT41174.1"/>
    <property type="molecule type" value="Genomic_DNA"/>
</dbReference>
<gene>
    <name evidence="14" type="primary">folK</name>
    <name evidence="14" type="ORF">H3L94_03870</name>
</gene>
<comment type="pathway">
    <text evidence="1">Cofactor biosynthesis; tetrahydrofolate biosynthesis; 2-amino-4-hydroxy-6-hydroxymethyl-7,8-dihydropteridine diphosphate from 7,8-dihydroneopterin triphosphate: step 4/4.</text>
</comment>
<protein>
    <recommendedName>
        <fullName evidence="4">2-amino-4-hydroxy-6-hydroxymethyldihydropteridine pyrophosphokinase</fullName>
        <ecNumber evidence="3">2.7.6.3</ecNumber>
    </recommendedName>
    <alternativeName>
        <fullName evidence="11">6-hydroxymethyl-7,8-dihydropterin pyrophosphokinase</fullName>
    </alternativeName>
    <alternativeName>
        <fullName evidence="12">7,8-dihydro-6-hydroxymethylpterin-pyrophosphokinase</fullName>
    </alternativeName>
</protein>
<dbReference type="GO" id="GO:0005524">
    <property type="term" value="F:ATP binding"/>
    <property type="evidence" value="ECO:0007669"/>
    <property type="project" value="UniProtKB-KW"/>
</dbReference>
<dbReference type="GO" id="GO:0046656">
    <property type="term" value="P:folic acid biosynthetic process"/>
    <property type="evidence" value="ECO:0007669"/>
    <property type="project" value="UniProtKB-KW"/>
</dbReference>
<keyword evidence="6" id="KW-0547">Nucleotide-binding</keyword>
<dbReference type="InterPro" id="IPR000550">
    <property type="entry name" value="Hppk"/>
</dbReference>
<evidence type="ECO:0000313" key="14">
    <source>
        <dbReference type="EMBL" id="QMT41174.1"/>
    </source>
</evidence>
<keyword evidence="9" id="KW-0289">Folate biosynthesis</keyword>
<proteinExistence type="inferred from homology"/>
<dbReference type="InterPro" id="IPR035907">
    <property type="entry name" value="Hppk_sf"/>
</dbReference>
<evidence type="ECO:0000256" key="5">
    <source>
        <dbReference type="ARBA" id="ARBA00022679"/>
    </source>
</evidence>
<evidence type="ECO:0000256" key="6">
    <source>
        <dbReference type="ARBA" id="ARBA00022741"/>
    </source>
</evidence>
<dbReference type="GO" id="GO:0046654">
    <property type="term" value="P:tetrahydrofolate biosynthetic process"/>
    <property type="evidence" value="ECO:0007669"/>
    <property type="project" value="UniProtKB-UniPathway"/>
</dbReference>
<dbReference type="KEGG" id="nsg:H3L94_03870"/>
<dbReference type="PANTHER" id="PTHR43071">
    <property type="entry name" value="2-AMINO-4-HYDROXY-6-HYDROXYMETHYLDIHYDROPTERIDINE PYROPHOSPHOKINASE"/>
    <property type="match status" value="1"/>
</dbReference>
<evidence type="ECO:0000313" key="15">
    <source>
        <dbReference type="Proteomes" id="UP000514752"/>
    </source>
</evidence>
<evidence type="ECO:0000256" key="10">
    <source>
        <dbReference type="ARBA" id="ARBA00029409"/>
    </source>
</evidence>
<evidence type="ECO:0000256" key="11">
    <source>
        <dbReference type="ARBA" id="ARBA00029766"/>
    </source>
</evidence>
<comment type="function">
    <text evidence="10">Catalyzes the transfer of pyrophosphate from adenosine triphosphate (ATP) to 6-hydroxymethyl-7,8-dihydropterin, an enzymatic step in folate biosynthesis pathway.</text>
</comment>
<dbReference type="NCBIfam" id="TIGR01498">
    <property type="entry name" value="folK"/>
    <property type="match status" value="1"/>
</dbReference>
<keyword evidence="7 14" id="KW-0418">Kinase</keyword>
<comment type="similarity">
    <text evidence="2">Belongs to the HPPK family.</text>
</comment>
<dbReference type="PROSITE" id="PS00794">
    <property type="entry name" value="HPPK"/>
    <property type="match status" value="1"/>
</dbReference>
<evidence type="ECO:0000256" key="12">
    <source>
        <dbReference type="ARBA" id="ARBA00033413"/>
    </source>
</evidence>
<evidence type="ECO:0000256" key="7">
    <source>
        <dbReference type="ARBA" id="ARBA00022777"/>
    </source>
</evidence>
<dbReference type="EC" id="2.7.6.3" evidence="3"/>
<evidence type="ECO:0000256" key="8">
    <source>
        <dbReference type="ARBA" id="ARBA00022840"/>
    </source>
</evidence>
<evidence type="ECO:0000256" key="2">
    <source>
        <dbReference type="ARBA" id="ARBA00005810"/>
    </source>
</evidence>
<feature type="domain" description="7,8-dihydro-6-hydroxymethylpterin-pyrophosphokinase" evidence="13">
    <location>
        <begin position="88"/>
        <end position="99"/>
    </location>
</feature>
<dbReference type="GO" id="GO:0016301">
    <property type="term" value="F:kinase activity"/>
    <property type="evidence" value="ECO:0007669"/>
    <property type="project" value="UniProtKB-KW"/>
</dbReference>
<keyword evidence="8" id="KW-0067">ATP-binding</keyword>
<keyword evidence="5 14" id="KW-0808">Transferase</keyword>
<dbReference type="SUPFAM" id="SSF55083">
    <property type="entry name" value="6-hydroxymethyl-7,8-dihydropterin pyrophosphokinase, HPPK"/>
    <property type="match status" value="1"/>
</dbReference>
<evidence type="ECO:0000256" key="9">
    <source>
        <dbReference type="ARBA" id="ARBA00022909"/>
    </source>
</evidence>
<organism evidence="14 15">
    <name type="scientific">Neisseria shayeganii</name>
    <dbReference type="NCBI Taxonomy" id="607712"/>
    <lineage>
        <taxon>Bacteria</taxon>
        <taxon>Pseudomonadati</taxon>
        <taxon>Pseudomonadota</taxon>
        <taxon>Betaproteobacteria</taxon>
        <taxon>Neisseriales</taxon>
        <taxon>Neisseriaceae</taxon>
        <taxon>Neisseria</taxon>
    </lineage>
</organism>
<evidence type="ECO:0000256" key="3">
    <source>
        <dbReference type="ARBA" id="ARBA00013253"/>
    </source>
</evidence>
<evidence type="ECO:0000259" key="13">
    <source>
        <dbReference type="PROSITE" id="PS00794"/>
    </source>
</evidence>
<dbReference type="PANTHER" id="PTHR43071:SF1">
    <property type="entry name" value="2-AMINO-4-HYDROXY-6-HYDROXYMETHYLDIHYDROPTERIDINE PYROPHOSPHOKINASE"/>
    <property type="match status" value="1"/>
</dbReference>
<dbReference type="Gene3D" id="3.30.70.560">
    <property type="entry name" value="7,8-Dihydro-6-hydroxymethylpterin-pyrophosphokinase HPPK"/>
    <property type="match status" value="1"/>
</dbReference>
<dbReference type="AlphaFoldDB" id="A0A7D7NGY2"/>
<reference evidence="14 15" key="1">
    <citation type="submission" date="2020-07" db="EMBL/GenBank/DDBJ databases">
        <title>Genomic diversity of species in the Neisseriaceae family.</title>
        <authorList>
            <person name="Vincent A.T."/>
            <person name="Bernet E."/>
            <person name="Veyrier F.J."/>
        </authorList>
    </citation>
    <scope>NUCLEOTIDE SEQUENCE [LARGE SCALE GENOMIC DNA]</scope>
    <source>
        <strain evidence="14 15">DSM 22244</strain>
    </source>
</reference>
<dbReference type="CDD" id="cd00483">
    <property type="entry name" value="HPPK"/>
    <property type="match status" value="1"/>
</dbReference>
<dbReference type="Pfam" id="PF01288">
    <property type="entry name" value="HPPK"/>
    <property type="match status" value="1"/>
</dbReference>
<name>A0A7D7NGY2_9NEIS</name>
<evidence type="ECO:0000256" key="4">
    <source>
        <dbReference type="ARBA" id="ARBA00016218"/>
    </source>
</evidence>
<dbReference type="RefSeq" id="WP_182122729.1">
    <property type="nucleotide sequence ID" value="NZ_CP059567.1"/>
</dbReference>
<accession>A0A7D7NGY2</accession>